<accession>A0ABT9FL38</accession>
<keyword evidence="2" id="KW-1185">Reference proteome</keyword>
<organism evidence="1 2">
    <name type="scientific">Paenibacillus zeirhizosphaerae</name>
    <dbReference type="NCBI Taxonomy" id="2987519"/>
    <lineage>
        <taxon>Bacteria</taxon>
        <taxon>Bacillati</taxon>
        <taxon>Bacillota</taxon>
        <taxon>Bacilli</taxon>
        <taxon>Bacillales</taxon>
        <taxon>Paenibacillaceae</taxon>
        <taxon>Paenibacillus</taxon>
    </lineage>
</organism>
<name>A0ABT9FL38_9BACL</name>
<dbReference type="EMBL" id="JAPCKK010000001">
    <property type="protein sequence ID" value="MDP4095448.1"/>
    <property type="molecule type" value="Genomic_DNA"/>
</dbReference>
<proteinExistence type="predicted"/>
<comment type="caution">
    <text evidence="1">The sequence shown here is derived from an EMBL/GenBank/DDBJ whole genome shotgun (WGS) entry which is preliminary data.</text>
</comment>
<dbReference type="Proteomes" id="UP001241848">
    <property type="component" value="Unassembled WGS sequence"/>
</dbReference>
<dbReference type="RefSeq" id="WP_305753076.1">
    <property type="nucleotide sequence ID" value="NZ_JAPCKK010000001.1"/>
</dbReference>
<reference evidence="1 2" key="1">
    <citation type="submission" date="2022-10" db="EMBL/GenBank/DDBJ databases">
        <title>Paenibacillus description and whole genome data of maize root bacterial community.</title>
        <authorList>
            <person name="Marton D."/>
            <person name="Farkas M."/>
            <person name="Cserhati M."/>
        </authorList>
    </citation>
    <scope>NUCLEOTIDE SEQUENCE [LARGE SCALE GENOMIC DNA]</scope>
    <source>
        <strain evidence="1 2">P96</strain>
    </source>
</reference>
<gene>
    <name evidence="1" type="ORF">OIN60_01405</name>
</gene>
<protein>
    <submittedName>
        <fullName evidence="1">Replication terminator protein</fullName>
    </submittedName>
</protein>
<evidence type="ECO:0000313" key="2">
    <source>
        <dbReference type="Proteomes" id="UP001241848"/>
    </source>
</evidence>
<sequence length="125" mass="13477">MNVDINNLAGGAMAERINRELKKVAENVMDPNTKADAVRTVTVQIKIKPNDARQIGNTEIEVKSSLAPAKGVPTQFVFDFDKEGKAVMKELNLSNDRNQMAMNDAGDVVDGTGTSPSAKVVGLYK</sequence>
<evidence type="ECO:0000313" key="1">
    <source>
        <dbReference type="EMBL" id="MDP4095448.1"/>
    </source>
</evidence>